<evidence type="ECO:0008006" key="3">
    <source>
        <dbReference type="Google" id="ProtNLM"/>
    </source>
</evidence>
<dbReference type="RefSeq" id="WP_217065572.1">
    <property type="nucleotide sequence ID" value="NZ_JAHQCS010000077.1"/>
</dbReference>
<dbReference type="Proteomes" id="UP000784880">
    <property type="component" value="Unassembled WGS sequence"/>
</dbReference>
<proteinExistence type="predicted"/>
<keyword evidence="2" id="KW-1185">Reference proteome</keyword>
<evidence type="ECO:0000313" key="2">
    <source>
        <dbReference type="Proteomes" id="UP000784880"/>
    </source>
</evidence>
<dbReference type="EMBL" id="JAHQCS010000077">
    <property type="protein sequence ID" value="MBU9711605.1"/>
    <property type="molecule type" value="Genomic_DNA"/>
</dbReference>
<reference evidence="1 2" key="1">
    <citation type="submission" date="2021-06" db="EMBL/GenBank/DDBJ databases">
        <title>Bacillus sp. RD4P76, an endophyte from a halophyte.</title>
        <authorList>
            <person name="Sun J.-Q."/>
        </authorList>
    </citation>
    <scope>NUCLEOTIDE SEQUENCE [LARGE SCALE GENOMIC DNA]</scope>
    <source>
        <strain evidence="1 2">CGMCC 1.15917</strain>
    </source>
</reference>
<accession>A0ABS6JGL9</accession>
<organism evidence="1 2">
    <name type="scientific">Evansella tamaricis</name>
    <dbReference type="NCBI Taxonomy" id="2069301"/>
    <lineage>
        <taxon>Bacteria</taxon>
        <taxon>Bacillati</taxon>
        <taxon>Bacillota</taxon>
        <taxon>Bacilli</taxon>
        <taxon>Bacillales</taxon>
        <taxon>Bacillaceae</taxon>
        <taxon>Evansella</taxon>
    </lineage>
</organism>
<protein>
    <recommendedName>
        <fullName evidence="3">NERD domain-containing protein</fullName>
    </recommendedName>
</protein>
<sequence length="272" mass="31575">MIQAQLMGKVSSSVQNSEDVLTSTIFGLLRYLPDNELLIEIFNSARNLEKQTLQIKRDELIEVDYYFWPKLANSEPDLILTLKYQTGEVHLICIEAKYFSGKSSIEDETVDVEERTNAQRDQIGREIEDILNESTCLTLGLICEDRSVKRSMIYLTFESYIPYEDLESSLEAVAQRPTVKFKNEDLYWLSWRHFQPVVSKFISKYNNLVITDLNDFLVKKNMVAYQGFDNLQSVGMLNWSYSTKTQDLTWDSLKNVSVTNYSFVGRNMNGRK</sequence>
<comment type="caution">
    <text evidence="1">The sequence shown here is derived from an EMBL/GenBank/DDBJ whole genome shotgun (WGS) entry which is preliminary data.</text>
</comment>
<evidence type="ECO:0000313" key="1">
    <source>
        <dbReference type="EMBL" id="MBU9711605.1"/>
    </source>
</evidence>
<name>A0ABS6JGL9_9BACI</name>
<gene>
    <name evidence="1" type="ORF">KS419_07645</name>
</gene>